<proteinExistence type="predicted"/>
<dbReference type="EMBL" id="FNDK01000005">
    <property type="protein sequence ID" value="SDH40177.1"/>
    <property type="molecule type" value="Genomic_DNA"/>
</dbReference>
<evidence type="ECO:0000259" key="1">
    <source>
        <dbReference type="PROSITE" id="PS51500"/>
    </source>
</evidence>
<evidence type="ECO:0000313" key="3">
    <source>
        <dbReference type="Proteomes" id="UP000199163"/>
    </source>
</evidence>
<dbReference type="Proteomes" id="UP000199163">
    <property type="component" value="Unassembled WGS sequence"/>
</dbReference>
<evidence type="ECO:0000313" key="2">
    <source>
        <dbReference type="EMBL" id="SDH40177.1"/>
    </source>
</evidence>
<name>A0A1G8C3U3_9BACI</name>
<protein>
    <submittedName>
        <fullName evidence="2">Anti-repressor SinI</fullName>
    </submittedName>
</protein>
<feature type="domain" description="Sin" evidence="1">
    <location>
        <begin position="5"/>
        <end position="43"/>
    </location>
</feature>
<dbReference type="SUPFAM" id="SSF47406">
    <property type="entry name" value="SinR repressor dimerisation domain-like"/>
    <property type="match status" value="1"/>
</dbReference>
<gene>
    <name evidence="2" type="ORF">SAMN05192534_10556</name>
</gene>
<dbReference type="RefSeq" id="WP_091272132.1">
    <property type="nucleotide sequence ID" value="NZ_FNDK01000005.1"/>
</dbReference>
<sequence length="53" mass="6333">MLDKNRKQQNTEMFDAEWVYLMQQAKASGLKVEEVRDFLSNCHDKQKVSTEKR</sequence>
<dbReference type="GO" id="GO:0046983">
    <property type="term" value="F:protein dimerization activity"/>
    <property type="evidence" value="ECO:0007669"/>
    <property type="project" value="InterPro"/>
</dbReference>
<dbReference type="GO" id="GO:0006355">
    <property type="term" value="P:regulation of DNA-templated transcription"/>
    <property type="evidence" value="ECO:0007669"/>
    <property type="project" value="InterPro"/>
</dbReference>
<reference evidence="2 3" key="1">
    <citation type="submission" date="2016-10" db="EMBL/GenBank/DDBJ databases">
        <authorList>
            <person name="de Groot N.N."/>
        </authorList>
    </citation>
    <scope>NUCLEOTIDE SEQUENCE [LARGE SCALE GENOMIC DNA]</scope>
    <source>
        <strain evidence="2 3">DSM 21632</strain>
    </source>
</reference>
<organism evidence="2 3">
    <name type="scientific">Alteribacillus persepolensis</name>
    <dbReference type="NCBI Taxonomy" id="568899"/>
    <lineage>
        <taxon>Bacteria</taxon>
        <taxon>Bacillati</taxon>
        <taxon>Bacillota</taxon>
        <taxon>Bacilli</taxon>
        <taxon>Bacillales</taxon>
        <taxon>Bacillaceae</taxon>
        <taxon>Alteribacillus</taxon>
    </lineage>
</organism>
<dbReference type="AlphaFoldDB" id="A0A1G8C3U3"/>
<dbReference type="Pfam" id="PF08671">
    <property type="entry name" value="SinI"/>
    <property type="match status" value="1"/>
</dbReference>
<dbReference type="PROSITE" id="PS51500">
    <property type="entry name" value="SIN"/>
    <property type="match status" value="1"/>
</dbReference>
<keyword evidence="3" id="KW-1185">Reference proteome</keyword>
<dbReference type="InterPro" id="IPR036281">
    <property type="entry name" value="SinR/SinI_dimer_dom_sf"/>
</dbReference>
<dbReference type="InterPro" id="IPR010981">
    <property type="entry name" value="SinR/SinI_dimer_dom"/>
</dbReference>
<accession>A0A1G8C3U3</accession>